<dbReference type="InterPro" id="IPR026444">
    <property type="entry name" value="Secre_tail"/>
</dbReference>
<dbReference type="NCBIfam" id="TIGR04183">
    <property type="entry name" value="Por_Secre_tail"/>
    <property type="match status" value="1"/>
</dbReference>
<dbReference type="AlphaFoldDB" id="A0A931H019"/>
<dbReference type="EMBL" id="JADWYR010000003">
    <property type="protein sequence ID" value="MBG9378505.1"/>
    <property type="molecule type" value="Genomic_DNA"/>
</dbReference>
<dbReference type="Pfam" id="PF18962">
    <property type="entry name" value="Por_Secre_tail"/>
    <property type="match status" value="1"/>
</dbReference>
<gene>
    <name evidence="2" type="ORF">I5907_19880</name>
</gene>
<dbReference type="SUPFAM" id="SSF63829">
    <property type="entry name" value="Calcium-dependent phosphotriesterase"/>
    <property type="match status" value="1"/>
</dbReference>
<organism evidence="2 3">
    <name type="scientific">Panacibacter microcysteis</name>
    <dbReference type="NCBI Taxonomy" id="2793269"/>
    <lineage>
        <taxon>Bacteria</taxon>
        <taxon>Pseudomonadati</taxon>
        <taxon>Bacteroidota</taxon>
        <taxon>Chitinophagia</taxon>
        <taxon>Chitinophagales</taxon>
        <taxon>Chitinophagaceae</taxon>
        <taxon>Panacibacter</taxon>
    </lineage>
</organism>
<keyword evidence="3" id="KW-1185">Reference proteome</keyword>
<accession>A0A931H019</accession>
<feature type="domain" description="Secretion system C-terminal sorting" evidence="1">
    <location>
        <begin position="320"/>
        <end position="398"/>
    </location>
</feature>
<sequence>MRTFYLIPGLLSALCLTYNGQSVAQKSKAFAITGSTKGDISWNAVRQIDLTTGAELKSIYSLKDKPATLDALSGARTASGAPTESLVAATAYDAKTNRLFFTPMHSNELRYFDLNKGTSAVYYVRNTPLKSFEERSEADVVTRMCFGADGYGYALTNDASHLIRFTSGNKITISDLGAIKDGADNDGISIRNFCTSWGGDMIADAMGNLYVISMKRNVFRINPQTMVADYMGAIDNMPADYTINGAAVDDKGKVVVSSASRTDNYYSVDLSTLKATAFAKQGEDVYNASDLASGHLAYESISEVKANPAVNVSGNSAVSIFPNPVITRSFQVSFDKVATGTQTLQLSTVTGNAVLTKVINVNAKSTTQIALPASVNSGIYLVKVSDANGKVTYSGKIVVY</sequence>
<evidence type="ECO:0000313" key="3">
    <source>
        <dbReference type="Proteomes" id="UP000628448"/>
    </source>
</evidence>
<evidence type="ECO:0000313" key="2">
    <source>
        <dbReference type="EMBL" id="MBG9378505.1"/>
    </source>
</evidence>
<dbReference type="RefSeq" id="WP_196992605.1">
    <property type="nucleotide sequence ID" value="NZ_JADWYR010000003.1"/>
</dbReference>
<protein>
    <submittedName>
        <fullName evidence="2">T9SS type A sorting domain-containing protein</fullName>
    </submittedName>
</protein>
<reference evidence="2" key="1">
    <citation type="submission" date="2020-11" db="EMBL/GenBank/DDBJ databases">
        <title>Bacterial whole genome sequence for Panacibacter sp. DH6.</title>
        <authorList>
            <person name="Le V."/>
            <person name="Ko S."/>
            <person name="Ahn C.-Y."/>
            <person name="Oh H.-M."/>
        </authorList>
    </citation>
    <scope>NUCLEOTIDE SEQUENCE</scope>
    <source>
        <strain evidence="2">DH6</strain>
    </source>
</reference>
<proteinExistence type="predicted"/>
<name>A0A931H019_9BACT</name>
<comment type="caution">
    <text evidence="2">The sequence shown here is derived from an EMBL/GenBank/DDBJ whole genome shotgun (WGS) entry which is preliminary data.</text>
</comment>
<evidence type="ECO:0000259" key="1">
    <source>
        <dbReference type="Pfam" id="PF18962"/>
    </source>
</evidence>
<dbReference type="Proteomes" id="UP000628448">
    <property type="component" value="Unassembled WGS sequence"/>
</dbReference>